<evidence type="ECO:0000256" key="3">
    <source>
        <dbReference type="ARBA" id="ARBA00023125"/>
    </source>
</evidence>
<feature type="region of interest" description="Disordered" evidence="6">
    <location>
        <begin position="1"/>
        <end position="53"/>
    </location>
</feature>
<evidence type="ECO:0000259" key="7">
    <source>
        <dbReference type="PROSITE" id="PS50888"/>
    </source>
</evidence>
<evidence type="ECO:0000313" key="8">
    <source>
        <dbReference type="EMBL" id="CAG8515892.1"/>
    </source>
</evidence>
<keyword evidence="4" id="KW-0804">Transcription</keyword>
<dbReference type="GO" id="GO:0000981">
    <property type="term" value="F:DNA-binding transcription factor activity, RNA polymerase II-specific"/>
    <property type="evidence" value="ECO:0007669"/>
    <property type="project" value="TreeGrafter"/>
</dbReference>
<dbReference type="Proteomes" id="UP000789342">
    <property type="component" value="Unassembled WGS sequence"/>
</dbReference>
<feature type="compositionally biased region" description="Polar residues" evidence="6">
    <location>
        <begin position="1"/>
        <end position="14"/>
    </location>
</feature>
<dbReference type="PANTHER" id="PTHR15741:SF27">
    <property type="entry name" value="TRANSCRIPTION FACTOR AP-4"/>
    <property type="match status" value="1"/>
</dbReference>
<feature type="domain" description="BHLH" evidence="7">
    <location>
        <begin position="123"/>
        <end position="174"/>
    </location>
</feature>
<dbReference type="AlphaFoldDB" id="A0A9N9F830"/>
<gene>
    <name evidence="8" type="ORF">AMORRO_LOCUS3963</name>
</gene>
<dbReference type="InterPro" id="IPR036638">
    <property type="entry name" value="HLH_DNA-bd_sf"/>
</dbReference>
<evidence type="ECO:0000256" key="1">
    <source>
        <dbReference type="ARBA" id="ARBA00004123"/>
    </source>
</evidence>
<proteinExistence type="predicted"/>
<evidence type="ECO:0000256" key="4">
    <source>
        <dbReference type="ARBA" id="ARBA00023163"/>
    </source>
</evidence>
<evidence type="ECO:0000256" key="6">
    <source>
        <dbReference type="SAM" id="MobiDB-lite"/>
    </source>
</evidence>
<dbReference type="Gene3D" id="4.10.280.10">
    <property type="entry name" value="Helix-loop-helix DNA-binding domain"/>
    <property type="match status" value="1"/>
</dbReference>
<evidence type="ECO:0000256" key="2">
    <source>
        <dbReference type="ARBA" id="ARBA00023015"/>
    </source>
</evidence>
<dbReference type="PROSITE" id="PS50888">
    <property type="entry name" value="BHLH"/>
    <property type="match status" value="1"/>
</dbReference>
<name>A0A9N9F830_9GLOM</name>
<accession>A0A9N9F830</accession>
<reference evidence="8" key="1">
    <citation type="submission" date="2021-06" db="EMBL/GenBank/DDBJ databases">
        <authorList>
            <person name="Kallberg Y."/>
            <person name="Tangrot J."/>
            <person name="Rosling A."/>
        </authorList>
    </citation>
    <scope>NUCLEOTIDE SEQUENCE</scope>
    <source>
        <strain evidence="8">CL551</strain>
    </source>
</reference>
<dbReference type="SMART" id="SM00353">
    <property type="entry name" value="HLH"/>
    <property type="match status" value="1"/>
</dbReference>
<dbReference type="GO" id="GO:0000978">
    <property type="term" value="F:RNA polymerase II cis-regulatory region sequence-specific DNA binding"/>
    <property type="evidence" value="ECO:0007669"/>
    <property type="project" value="TreeGrafter"/>
</dbReference>
<feature type="region of interest" description="Disordered" evidence="6">
    <location>
        <begin position="255"/>
        <end position="277"/>
    </location>
</feature>
<keyword evidence="2" id="KW-0805">Transcription regulation</keyword>
<dbReference type="GO" id="GO:0005634">
    <property type="term" value="C:nucleus"/>
    <property type="evidence" value="ECO:0007669"/>
    <property type="project" value="UniProtKB-SubCell"/>
</dbReference>
<dbReference type="EMBL" id="CAJVPV010002025">
    <property type="protein sequence ID" value="CAG8515892.1"/>
    <property type="molecule type" value="Genomic_DNA"/>
</dbReference>
<dbReference type="Pfam" id="PF00010">
    <property type="entry name" value="HLH"/>
    <property type="match status" value="1"/>
</dbReference>
<dbReference type="GO" id="GO:0046983">
    <property type="term" value="F:protein dimerization activity"/>
    <property type="evidence" value="ECO:0007669"/>
    <property type="project" value="InterPro"/>
</dbReference>
<protein>
    <submittedName>
        <fullName evidence="8">14235_t:CDS:1</fullName>
    </submittedName>
</protein>
<dbReference type="SUPFAM" id="SSF47459">
    <property type="entry name" value="HLH, helix-loop-helix DNA-binding domain"/>
    <property type="match status" value="1"/>
</dbReference>
<evidence type="ECO:0000256" key="5">
    <source>
        <dbReference type="ARBA" id="ARBA00023242"/>
    </source>
</evidence>
<feature type="region of interest" description="Disordered" evidence="6">
    <location>
        <begin position="178"/>
        <end position="228"/>
    </location>
</feature>
<evidence type="ECO:0000313" key="9">
    <source>
        <dbReference type="Proteomes" id="UP000789342"/>
    </source>
</evidence>
<comment type="caution">
    <text evidence="8">The sequence shown here is derived from an EMBL/GenBank/DDBJ whole genome shotgun (WGS) entry which is preliminary data.</text>
</comment>
<feature type="compositionally biased region" description="Polar residues" evidence="6">
    <location>
        <begin position="258"/>
        <end position="267"/>
    </location>
</feature>
<sequence>MNINNLISTNSVDKQPSPAPAPQISCHDSASFSHHNHHHQNRRQSYPPIISPTQGCCRPQEHFIFPPSHSHSSQPMLQTSMEPIPNNATILRQQSPQSPPSPSQLDLHLSQSVKMPPTHTPTNRRIAHILSEQKRRENINSGFEELKSIVPSCRGCADSKAVILRKAVHYIQMLESQIQKSKHSSDLTTPPSLVSPAMSVKSMSSSNPNDPAHLTSLPPLSHCNDNVGENSAYEASSFNRRIVEESKPHQQKLLGQYSDGNKQSKPSQPIYHQPHHHSQYFNPQQFKQQHSNGYESSKQHQPYHRGYYQQQHHHHPYHMDSRIVLKHENYRQR</sequence>
<keyword evidence="3" id="KW-0238">DNA-binding</keyword>
<dbReference type="OrthoDB" id="5778525at2759"/>
<dbReference type="PANTHER" id="PTHR15741">
    <property type="entry name" value="BASIC HELIX-LOOP-HELIX ZIP TRANSCRIPTION FACTOR"/>
    <property type="match status" value="1"/>
</dbReference>
<feature type="compositionally biased region" description="Low complexity" evidence="6">
    <location>
        <begin position="194"/>
        <end position="209"/>
    </location>
</feature>
<dbReference type="InterPro" id="IPR052207">
    <property type="entry name" value="Max-like/E-box_TFs"/>
</dbReference>
<dbReference type="InterPro" id="IPR011598">
    <property type="entry name" value="bHLH_dom"/>
</dbReference>
<comment type="subcellular location">
    <subcellularLocation>
        <location evidence="1">Nucleus</location>
    </subcellularLocation>
</comment>
<keyword evidence="5" id="KW-0539">Nucleus</keyword>
<keyword evidence="9" id="KW-1185">Reference proteome</keyword>
<organism evidence="8 9">
    <name type="scientific">Acaulospora morrowiae</name>
    <dbReference type="NCBI Taxonomy" id="94023"/>
    <lineage>
        <taxon>Eukaryota</taxon>
        <taxon>Fungi</taxon>
        <taxon>Fungi incertae sedis</taxon>
        <taxon>Mucoromycota</taxon>
        <taxon>Glomeromycotina</taxon>
        <taxon>Glomeromycetes</taxon>
        <taxon>Diversisporales</taxon>
        <taxon>Acaulosporaceae</taxon>
        <taxon>Acaulospora</taxon>
    </lineage>
</organism>